<comment type="caution">
    <text evidence="2">The sequence shown here is derived from an EMBL/GenBank/DDBJ whole genome shotgun (WGS) entry which is preliminary data.</text>
</comment>
<feature type="compositionally biased region" description="Basic and acidic residues" evidence="1">
    <location>
        <begin position="14"/>
        <end position="38"/>
    </location>
</feature>
<protein>
    <submittedName>
        <fullName evidence="2">Uncharacterized protein</fullName>
    </submittedName>
</protein>
<name>A0AAV7NF26_PLEWA</name>
<proteinExistence type="predicted"/>
<reference evidence="2" key="1">
    <citation type="journal article" date="2022" name="bioRxiv">
        <title>Sequencing and chromosome-scale assembly of the giantPleurodeles waltlgenome.</title>
        <authorList>
            <person name="Brown T."/>
            <person name="Elewa A."/>
            <person name="Iarovenko S."/>
            <person name="Subramanian E."/>
            <person name="Araus A.J."/>
            <person name="Petzold A."/>
            <person name="Susuki M."/>
            <person name="Suzuki K.-i.T."/>
            <person name="Hayashi T."/>
            <person name="Toyoda A."/>
            <person name="Oliveira C."/>
            <person name="Osipova E."/>
            <person name="Leigh N.D."/>
            <person name="Simon A."/>
            <person name="Yun M.H."/>
        </authorList>
    </citation>
    <scope>NUCLEOTIDE SEQUENCE</scope>
    <source>
        <strain evidence="2">20211129_DDA</strain>
        <tissue evidence="2">Liver</tissue>
    </source>
</reference>
<keyword evidence="3" id="KW-1185">Reference proteome</keyword>
<dbReference type="EMBL" id="JANPWB010000012">
    <property type="protein sequence ID" value="KAJ1113752.1"/>
    <property type="molecule type" value="Genomic_DNA"/>
</dbReference>
<evidence type="ECO:0000256" key="1">
    <source>
        <dbReference type="SAM" id="MobiDB-lite"/>
    </source>
</evidence>
<organism evidence="2 3">
    <name type="scientific">Pleurodeles waltl</name>
    <name type="common">Iberian ribbed newt</name>
    <dbReference type="NCBI Taxonomy" id="8319"/>
    <lineage>
        <taxon>Eukaryota</taxon>
        <taxon>Metazoa</taxon>
        <taxon>Chordata</taxon>
        <taxon>Craniata</taxon>
        <taxon>Vertebrata</taxon>
        <taxon>Euteleostomi</taxon>
        <taxon>Amphibia</taxon>
        <taxon>Batrachia</taxon>
        <taxon>Caudata</taxon>
        <taxon>Salamandroidea</taxon>
        <taxon>Salamandridae</taxon>
        <taxon>Pleurodelinae</taxon>
        <taxon>Pleurodeles</taxon>
    </lineage>
</organism>
<evidence type="ECO:0000313" key="2">
    <source>
        <dbReference type="EMBL" id="KAJ1113752.1"/>
    </source>
</evidence>
<sequence length="188" mass="20594">MFTIHVGCSAANEKSAHDSKEDDKEVGGRVRGDGKEECQNTLGEVAVSMRESDPEEENEKGNPEAGRKREMLREEAVVDVILKAVPESGGRCAAGGPETFDSLEGHWRSKASRHAPMGQHGLPRCEYCQTGAPRKNSDTCRHVRGAVRISGEYFSSPRPSFPQCSMSSLTICSFLHKLYPCLARTKVV</sequence>
<gene>
    <name evidence="2" type="ORF">NDU88_001994</name>
</gene>
<feature type="region of interest" description="Disordered" evidence="1">
    <location>
        <begin position="1"/>
        <end position="71"/>
    </location>
</feature>
<feature type="compositionally biased region" description="Basic and acidic residues" evidence="1">
    <location>
        <begin position="59"/>
        <end position="71"/>
    </location>
</feature>
<accession>A0AAV7NF26</accession>
<dbReference type="AlphaFoldDB" id="A0AAV7NF26"/>
<evidence type="ECO:0000313" key="3">
    <source>
        <dbReference type="Proteomes" id="UP001066276"/>
    </source>
</evidence>
<dbReference type="Proteomes" id="UP001066276">
    <property type="component" value="Chromosome 8"/>
</dbReference>